<feature type="region of interest" description="Disordered" evidence="9">
    <location>
        <begin position="109"/>
        <end position="159"/>
    </location>
</feature>
<dbReference type="Gene3D" id="1.10.10.10">
    <property type="entry name" value="Winged helix-like DNA-binding domain superfamily/Winged helix DNA-binding domain"/>
    <property type="match status" value="1"/>
</dbReference>
<dbReference type="GO" id="GO:0032968">
    <property type="term" value="P:positive regulation of transcription elongation by RNA polymerase II"/>
    <property type="evidence" value="ECO:0007669"/>
    <property type="project" value="InterPro"/>
</dbReference>
<dbReference type="SUPFAM" id="SSF46785">
    <property type="entry name" value="Winged helix' DNA-binding domain"/>
    <property type="match status" value="1"/>
</dbReference>
<evidence type="ECO:0000256" key="4">
    <source>
        <dbReference type="ARBA" id="ARBA00023125"/>
    </source>
</evidence>
<feature type="compositionally biased region" description="Basic and acidic residues" evidence="9">
    <location>
        <begin position="247"/>
        <end position="292"/>
    </location>
</feature>
<comment type="subcellular location">
    <subcellularLocation>
        <location evidence="1 8">Nucleus</location>
    </subcellularLocation>
</comment>
<dbReference type="PANTHER" id="PTHR13011:SF0">
    <property type="entry name" value="GENERAL TRANSCRIPTION FACTOR IIF SUBUNIT 1"/>
    <property type="match status" value="1"/>
</dbReference>
<keyword evidence="4 8" id="KW-0238">DNA-binding</keyword>
<feature type="region of interest" description="Disordered" evidence="9">
    <location>
        <begin position="245"/>
        <end position="535"/>
    </location>
</feature>
<feature type="region of interest" description="Disordered" evidence="9">
    <location>
        <begin position="1"/>
        <end position="50"/>
    </location>
</feature>
<feature type="compositionally biased region" description="Basic and acidic residues" evidence="9">
    <location>
        <begin position="362"/>
        <end position="373"/>
    </location>
</feature>
<feature type="compositionally biased region" description="Acidic residues" evidence="9">
    <location>
        <begin position="293"/>
        <end position="320"/>
    </location>
</feature>
<dbReference type="PANTHER" id="PTHR13011">
    <property type="entry name" value="TFIIF-ALPHA"/>
    <property type="match status" value="1"/>
</dbReference>
<evidence type="ECO:0000256" key="5">
    <source>
        <dbReference type="ARBA" id="ARBA00023163"/>
    </source>
</evidence>
<dbReference type="InterPro" id="IPR008851">
    <property type="entry name" value="TFIIF-alpha"/>
</dbReference>
<sequence>MASIYNTSRSPVRNRGRGTPQRRPMPPGTMGTHLPGSQQQHQAINQQQQSLASIPYSDFQLMSCAKRGKHHLMDFKTSKPVNMKTFARPVKLQRKDANYIPYRQFNAMRSEAGPSSSTPSSANQQQQQTQQQQQQQHGPKTGADTSLIAPMGGATRNKQMLFKKRTKQIFLAKEDTRELKEQEQKPWVLEDYDGQNSFTGTLEGGQRSDYVFFVLSDNGFKVVPVDRWYKFQPKRNYRTLTLEEAEEQRGKAEESEATGSRERKFKIVDDGETIKAGSDDESGRQPRTRHDSDIDDLDFDDVFQDDEEGGGEHELEDEEMKDSKERVKRETKGYVPGGEEQEDYYGEDMNKLTSEGKQMRKLVRDLEKNRAYESDEEGDPYASSAEELGSDLEEDEQKSEVESSQKKVPVPQKKKVSAPPKAPLPKKAHTTKIKKEGLSKPIGRPGSPSMHIKKEEGYGSVGSFKPIASSSNGHPSSPPRETSPNAMVKKRKAEEPAGHIHDAKLKKVHGQSSSSHEVRPSQSTAGVPADEDLITEEEVIETLRGRKMTTKEFLMRFRKRIKKNEQNRDIITALLKKVAKHSGTDDPKTRMLELKPDL</sequence>
<evidence type="ECO:0000256" key="6">
    <source>
        <dbReference type="ARBA" id="ARBA00023242"/>
    </source>
</evidence>
<feature type="compositionally biased region" description="Low complexity" evidence="9">
    <location>
        <begin position="114"/>
        <end position="136"/>
    </location>
</feature>
<dbReference type="Pfam" id="PF05793">
    <property type="entry name" value="TFIIF_alpha"/>
    <property type="match status" value="1"/>
</dbReference>
<dbReference type="Proteomes" id="UP000605846">
    <property type="component" value="Unassembled WGS sequence"/>
</dbReference>
<evidence type="ECO:0000313" key="10">
    <source>
        <dbReference type="EMBL" id="KAF7728149.1"/>
    </source>
</evidence>
<dbReference type="GO" id="GO:0006367">
    <property type="term" value="P:transcription initiation at RNA polymerase II promoter"/>
    <property type="evidence" value="ECO:0007669"/>
    <property type="project" value="InterPro"/>
</dbReference>
<keyword evidence="3 8" id="KW-0805">Transcription regulation</keyword>
<protein>
    <recommendedName>
        <fullName evidence="8">Transcription initiation factor IIF subunit alpha</fullName>
    </recommendedName>
</protein>
<feature type="compositionally biased region" description="Polar residues" evidence="9">
    <location>
        <begin position="510"/>
        <end position="525"/>
    </location>
</feature>
<dbReference type="OrthoDB" id="76676at2759"/>
<feature type="compositionally biased region" description="Basic and acidic residues" evidence="9">
    <location>
        <begin position="492"/>
        <end position="505"/>
    </location>
</feature>
<feature type="compositionally biased region" description="Acidic residues" evidence="9">
    <location>
        <begin position="388"/>
        <end position="397"/>
    </location>
</feature>
<keyword evidence="11" id="KW-1185">Reference proteome</keyword>
<dbReference type="InterPro" id="IPR011039">
    <property type="entry name" value="TFIIF_interaction"/>
</dbReference>
<feature type="compositionally biased region" description="Basic and acidic residues" evidence="9">
    <location>
        <begin position="321"/>
        <end position="332"/>
    </location>
</feature>
<organism evidence="10 11">
    <name type="scientific">Apophysomyces ossiformis</name>
    <dbReference type="NCBI Taxonomy" id="679940"/>
    <lineage>
        <taxon>Eukaryota</taxon>
        <taxon>Fungi</taxon>
        <taxon>Fungi incertae sedis</taxon>
        <taxon>Mucoromycota</taxon>
        <taxon>Mucoromycotina</taxon>
        <taxon>Mucoromycetes</taxon>
        <taxon>Mucorales</taxon>
        <taxon>Mucorineae</taxon>
        <taxon>Mucoraceae</taxon>
        <taxon>Apophysomyces</taxon>
    </lineage>
</organism>
<feature type="compositionally biased region" description="Polar residues" evidence="9">
    <location>
        <begin position="468"/>
        <end position="485"/>
    </location>
</feature>
<keyword evidence="6 8" id="KW-0539">Nucleus</keyword>
<feature type="compositionally biased region" description="Low complexity" evidence="9">
    <location>
        <begin position="38"/>
        <end position="49"/>
    </location>
</feature>
<feature type="compositionally biased region" description="Polar residues" evidence="9">
    <location>
        <begin position="1"/>
        <end position="11"/>
    </location>
</feature>
<evidence type="ECO:0000313" key="11">
    <source>
        <dbReference type="Proteomes" id="UP000605846"/>
    </source>
</evidence>
<dbReference type="InterPro" id="IPR036390">
    <property type="entry name" value="WH_DNA-bd_sf"/>
</dbReference>
<dbReference type="EMBL" id="JABAYA010000043">
    <property type="protein sequence ID" value="KAF7728149.1"/>
    <property type="molecule type" value="Genomic_DNA"/>
</dbReference>
<gene>
    <name evidence="10" type="ORF">EC973_006664</name>
</gene>
<evidence type="ECO:0000256" key="8">
    <source>
        <dbReference type="RuleBase" id="RU366044"/>
    </source>
</evidence>
<evidence type="ECO:0000256" key="3">
    <source>
        <dbReference type="ARBA" id="ARBA00023015"/>
    </source>
</evidence>
<dbReference type="GO" id="GO:0003677">
    <property type="term" value="F:DNA binding"/>
    <property type="evidence" value="ECO:0007669"/>
    <property type="project" value="UniProtKB-KW"/>
</dbReference>
<comment type="similarity">
    <text evidence="2 8">Belongs to the TFIIF alpha subunit family.</text>
</comment>
<keyword evidence="5 8" id="KW-0804">Transcription</keyword>
<dbReference type="GO" id="GO:0005674">
    <property type="term" value="C:transcription factor TFIIF complex"/>
    <property type="evidence" value="ECO:0007669"/>
    <property type="project" value="TreeGrafter"/>
</dbReference>
<evidence type="ECO:0000256" key="7">
    <source>
        <dbReference type="ARBA" id="ARBA00025232"/>
    </source>
</evidence>
<comment type="caution">
    <text evidence="10">The sequence shown here is derived from an EMBL/GenBank/DDBJ whole genome shotgun (WGS) entry which is preliminary data.</text>
</comment>
<comment type="function">
    <text evidence="7 8">TFIIF is a general transcription initiation factor that binds to RNA polymerase II and helps to recruit it to the initiation complex in collaboration with TFIIB. It promotes transcription elongation.</text>
</comment>
<evidence type="ECO:0000256" key="2">
    <source>
        <dbReference type="ARBA" id="ARBA00005249"/>
    </source>
</evidence>
<reference evidence="10" key="1">
    <citation type="submission" date="2020-01" db="EMBL/GenBank/DDBJ databases">
        <title>Genome Sequencing of Three Apophysomyces-Like Fungal Strains Confirms a Novel Fungal Genus in the Mucoromycota with divergent Burkholderia-like Endosymbiotic Bacteria.</title>
        <authorList>
            <person name="Stajich J.E."/>
            <person name="Macias A.M."/>
            <person name="Carter-House D."/>
            <person name="Lovett B."/>
            <person name="Kasson L.R."/>
            <person name="Berry K."/>
            <person name="Grigoriev I."/>
            <person name="Chang Y."/>
            <person name="Spatafora J."/>
            <person name="Kasson M.T."/>
        </authorList>
    </citation>
    <scope>NUCLEOTIDE SEQUENCE</scope>
    <source>
        <strain evidence="10">NRRL A-21654</strain>
    </source>
</reference>
<evidence type="ECO:0000256" key="9">
    <source>
        <dbReference type="SAM" id="MobiDB-lite"/>
    </source>
</evidence>
<evidence type="ECO:0000256" key="1">
    <source>
        <dbReference type="ARBA" id="ARBA00004123"/>
    </source>
</evidence>
<dbReference type="AlphaFoldDB" id="A0A8H7EUI9"/>
<accession>A0A8H7EUI9</accession>
<proteinExistence type="inferred from homology"/>
<name>A0A8H7EUI9_9FUNG</name>
<dbReference type="GO" id="GO:0016251">
    <property type="term" value="F:RNA polymerase II general transcription initiation factor activity"/>
    <property type="evidence" value="ECO:0007669"/>
    <property type="project" value="TreeGrafter"/>
</dbReference>
<dbReference type="SUPFAM" id="SSF50916">
    <property type="entry name" value="Rap30/74 interaction domains"/>
    <property type="match status" value="1"/>
</dbReference>
<dbReference type="InterPro" id="IPR036388">
    <property type="entry name" value="WH-like_DNA-bd_sf"/>
</dbReference>
<dbReference type="GO" id="GO:0001096">
    <property type="term" value="F:TFIIF-class transcription factor complex binding"/>
    <property type="evidence" value="ECO:0007669"/>
    <property type="project" value="TreeGrafter"/>
</dbReference>